<dbReference type="STRING" id="927664.SAMN05421780_104167"/>
<dbReference type="Proteomes" id="UP000199514">
    <property type="component" value="Unassembled WGS sequence"/>
</dbReference>
<evidence type="ECO:0000313" key="1">
    <source>
        <dbReference type="EMBL" id="SFC29972.1"/>
    </source>
</evidence>
<evidence type="ECO:0000313" key="2">
    <source>
        <dbReference type="Proteomes" id="UP000199514"/>
    </source>
</evidence>
<name>A0A1I1I2D8_9BACT</name>
<dbReference type="OrthoDB" id="883158at2"/>
<sequence>MLTTQVRTDMNLDQSLEALVEKKMQLNSMKYNDANYDKVEDELHELEDDFIDEFGDLLEEALQDVHDEFCSDNDVLLPTAYLAQRYTRTKDANGKNVYEVDFKDGVQVDVDEYPGKDSRLVLVPNPTRVMLTVNGISKEVVWQAETK</sequence>
<gene>
    <name evidence="1" type="ORF">SAMN05421780_104167</name>
</gene>
<organism evidence="1 2">
    <name type="scientific">Flexibacter flexilis DSM 6793</name>
    <dbReference type="NCBI Taxonomy" id="927664"/>
    <lineage>
        <taxon>Bacteria</taxon>
        <taxon>Pseudomonadati</taxon>
        <taxon>Bacteroidota</taxon>
        <taxon>Cytophagia</taxon>
        <taxon>Cytophagales</taxon>
        <taxon>Flexibacteraceae</taxon>
        <taxon>Flexibacter</taxon>
    </lineage>
</organism>
<dbReference type="AlphaFoldDB" id="A0A1I1I2D8"/>
<keyword evidence="2" id="KW-1185">Reference proteome</keyword>
<accession>A0A1I1I2D8</accession>
<protein>
    <submittedName>
        <fullName evidence="1">Uncharacterized protein</fullName>
    </submittedName>
</protein>
<reference evidence="1 2" key="1">
    <citation type="submission" date="2016-10" db="EMBL/GenBank/DDBJ databases">
        <authorList>
            <person name="de Groot N.N."/>
        </authorList>
    </citation>
    <scope>NUCLEOTIDE SEQUENCE [LARGE SCALE GENOMIC DNA]</scope>
    <source>
        <strain evidence="1 2">DSM 6793</strain>
    </source>
</reference>
<dbReference type="EMBL" id="FOLE01000004">
    <property type="protein sequence ID" value="SFC29972.1"/>
    <property type="molecule type" value="Genomic_DNA"/>
</dbReference>
<proteinExistence type="predicted"/>